<gene>
    <name evidence="1" type="ORF">B1A_01870</name>
</gene>
<reference evidence="1" key="2">
    <citation type="journal article" date="2014" name="ISME J.">
        <title>Microbial stratification in low pH oxic and suboxic macroscopic growths along an acid mine drainage.</title>
        <authorList>
            <person name="Mendez-Garcia C."/>
            <person name="Mesa V."/>
            <person name="Sprenger R.R."/>
            <person name="Richter M."/>
            <person name="Diez M.S."/>
            <person name="Solano J."/>
            <person name="Bargiela R."/>
            <person name="Golyshina O.V."/>
            <person name="Manteca A."/>
            <person name="Ramos J.L."/>
            <person name="Gallego J.R."/>
            <person name="Llorente I."/>
            <person name="Martins Dos Santos V.A."/>
            <person name="Jensen O.N."/>
            <person name="Pelaez A.I."/>
            <person name="Sanchez J."/>
            <person name="Ferrer M."/>
        </authorList>
    </citation>
    <scope>NUCLEOTIDE SEQUENCE</scope>
</reference>
<proteinExistence type="predicted"/>
<protein>
    <submittedName>
        <fullName evidence="1">Uncharacterized protein</fullName>
    </submittedName>
</protein>
<comment type="caution">
    <text evidence="1">The sequence shown here is derived from an EMBL/GenBank/DDBJ whole genome shotgun (WGS) entry which is preliminary data.</text>
</comment>
<feature type="non-terminal residue" evidence="1">
    <location>
        <position position="54"/>
    </location>
</feature>
<dbReference type="EMBL" id="AUZX01001402">
    <property type="protein sequence ID" value="EQD79189.1"/>
    <property type="molecule type" value="Genomic_DNA"/>
</dbReference>
<name>T1DCM6_9ZZZZ</name>
<sequence length="54" mass="5879">MLVDDEGSVLTLLGRISGSIDRLGSLDSAVLPIRERLGEAVEILKDLSGELRHY</sequence>
<organism evidence="1">
    <name type="scientific">mine drainage metagenome</name>
    <dbReference type="NCBI Taxonomy" id="410659"/>
    <lineage>
        <taxon>unclassified sequences</taxon>
        <taxon>metagenomes</taxon>
        <taxon>ecological metagenomes</taxon>
    </lineage>
</organism>
<dbReference type="AlphaFoldDB" id="T1DCM6"/>
<dbReference type="Gene3D" id="6.10.140.1090">
    <property type="match status" value="1"/>
</dbReference>
<accession>T1DCM6</accession>
<reference evidence="1" key="1">
    <citation type="submission" date="2013-08" db="EMBL/GenBank/DDBJ databases">
        <authorList>
            <person name="Mendez C."/>
            <person name="Richter M."/>
            <person name="Ferrer M."/>
            <person name="Sanchez J."/>
        </authorList>
    </citation>
    <scope>NUCLEOTIDE SEQUENCE</scope>
</reference>
<evidence type="ECO:0000313" key="1">
    <source>
        <dbReference type="EMBL" id="EQD79189.1"/>
    </source>
</evidence>